<dbReference type="SUPFAM" id="SSF48403">
    <property type="entry name" value="Ankyrin repeat"/>
    <property type="match status" value="1"/>
</dbReference>
<dbReference type="InterPro" id="IPR036770">
    <property type="entry name" value="Ankyrin_rpt-contain_sf"/>
</dbReference>
<evidence type="ECO:0000256" key="1">
    <source>
        <dbReference type="ARBA" id="ARBA00022737"/>
    </source>
</evidence>
<evidence type="ECO:0000313" key="5">
    <source>
        <dbReference type="Proteomes" id="UP001627154"/>
    </source>
</evidence>
<dbReference type="EMBL" id="JBJJXI010000139">
    <property type="protein sequence ID" value="KAL3387137.1"/>
    <property type="molecule type" value="Genomic_DNA"/>
</dbReference>
<keyword evidence="1" id="KW-0677">Repeat</keyword>
<dbReference type="PANTHER" id="PTHR24124:SF14">
    <property type="entry name" value="CHROMOSOME UNDETERMINED SCAFFOLD_25, WHOLE GENOME SHOTGUN SEQUENCE"/>
    <property type="match status" value="1"/>
</dbReference>
<dbReference type="Proteomes" id="UP001627154">
    <property type="component" value="Unassembled WGS sequence"/>
</dbReference>
<accession>A0ABD2W2E2</accession>
<feature type="repeat" description="ANK" evidence="3">
    <location>
        <begin position="268"/>
        <end position="300"/>
    </location>
</feature>
<dbReference type="InterPro" id="IPR002110">
    <property type="entry name" value="Ankyrin_rpt"/>
</dbReference>
<dbReference type="PROSITE" id="PS50088">
    <property type="entry name" value="ANK_REPEAT"/>
    <property type="match status" value="3"/>
</dbReference>
<proteinExistence type="predicted"/>
<sequence>MHYSKISPDIYFTIRVYVCTSTSSAIISSLPFTLSMLQCTCATVCSFEHMFLTSYVQLDVQSVLIATRQRKEIFHLKWMEYFLVDSINCMHKLQYWDAEKIIKFVAVTGYKNEPVLDEESKPLVNFTSALHYAARLRLSSIIPDLFIIYNRYDVNYIDQVGLSHFHIACEVSGCYIIVERFLKHKQDPNFRVHSTGDSALHLAAYRGDQKLVKLLLENGADPNLANNDGETPLHVICNRYEDYELTQLFFRYSREMKQTVQIDAPDTLGNTPLHIAVDSRHHKVANLLMRKGADPRLANFKGMTPLHLCCKRKGDIDMLKMLLQVSAEEKRPLQIDARDQKGDTPLQYALAQGCSRQMIRELLKNRADPNVANFEGWTPLHIICKKYRDYNFAKVFLEINSEFNRIVQIDARDKLNRTPLQWAVARFLPDPRRRRLTRRHKGGIATSRSPLLYTCCYTCAKGEKNQWRNNVIVGPAREVLAYIYAVYLLYIYREACIELERQRGSKKLVRALPKDAIIQACGSHLDTIAFIYPSVTGFLRTASKFSLEKPREIRAYP</sequence>
<dbReference type="PANTHER" id="PTHR24124">
    <property type="entry name" value="ANKYRIN REPEAT FAMILY A"/>
    <property type="match status" value="1"/>
</dbReference>
<feature type="repeat" description="ANK" evidence="3">
    <location>
        <begin position="341"/>
        <end position="374"/>
    </location>
</feature>
<organism evidence="4 5">
    <name type="scientific">Trichogramma kaykai</name>
    <dbReference type="NCBI Taxonomy" id="54128"/>
    <lineage>
        <taxon>Eukaryota</taxon>
        <taxon>Metazoa</taxon>
        <taxon>Ecdysozoa</taxon>
        <taxon>Arthropoda</taxon>
        <taxon>Hexapoda</taxon>
        <taxon>Insecta</taxon>
        <taxon>Pterygota</taxon>
        <taxon>Neoptera</taxon>
        <taxon>Endopterygota</taxon>
        <taxon>Hymenoptera</taxon>
        <taxon>Apocrita</taxon>
        <taxon>Proctotrupomorpha</taxon>
        <taxon>Chalcidoidea</taxon>
        <taxon>Trichogrammatidae</taxon>
        <taxon>Trichogramma</taxon>
    </lineage>
</organism>
<dbReference type="SMART" id="SM00248">
    <property type="entry name" value="ANK"/>
    <property type="match status" value="7"/>
</dbReference>
<gene>
    <name evidence="4" type="ORF">TKK_017459</name>
</gene>
<feature type="repeat" description="ANK" evidence="3">
    <location>
        <begin position="195"/>
        <end position="227"/>
    </location>
</feature>
<dbReference type="Pfam" id="PF00023">
    <property type="entry name" value="Ank"/>
    <property type="match status" value="1"/>
</dbReference>
<keyword evidence="2 3" id="KW-0040">ANK repeat</keyword>
<evidence type="ECO:0000313" key="4">
    <source>
        <dbReference type="EMBL" id="KAL3387137.1"/>
    </source>
</evidence>
<dbReference type="PROSITE" id="PS50297">
    <property type="entry name" value="ANK_REP_REGION"/>
    <property type="match status" value="3"/>
</dbReference>
<protein>
    <submittedName>
        <fullName evidence="4">Uncharacterized protein</fullName>
    </submittedName>
</protein>
<comment type="caution">
    <text evidence="4">The sequence shown here is derived from an EMBL/GenBank/DDBJ whole genome shotgun (WGS) entry which is preliminary data.</text>
</comment>
<evidence type="ECO:0000256" key="3">
    <source>
        <dbReference type="PROSITE-ProRule" id="PRU00023"/>
    </source>
</evidence>
<dbReference type="Pfam" id="PF12796">
    <property type="entry name" value="Ank_2"/>
    <property type="match status" value="2"/>
</dbReference>
<dbReference type="AlphaFoldDB" id="A0ABD2W2E2"/>
<name>A0ABD2W2E2_9HYME</name>
<evidence type="ECO:0000256" key="2">
    <source>
        <dbReference type="ARBA" id="ARBA00023043"/>
    </source>
</evidence>
<reference evidence="4 5" key="1">
    <citation type="journal article" date="2024" name="bioRxiv">
        <title>A reference genome for Trichogramma kaykai: A tiny desert-dwelling parasitoid wasp with competing sex-ratio distorters.</title>
        <authorList>
            <person name="Culotta J."/>
            <person name="Lindsey A.R."/>
        </authorList>
    </citation>
    <scope>NUCLEOTIDE SEQUENCE [LARGE SCALE GENOMIC DNA]</scope>
    <source>
        <strain evidence="4 5">KSX58</strain>
    </source>
</reference>
<keyword evidence="5" id="KW-1185">Reference proteome</keyword>
<dbReference type="Gene3D" id="1.25.40.20">
    <property type="entry name" value="Ankyrin repeat-containing domain"/>
    <property type="match status" value="3"/>
</dbReference>